<dbReference type="PROSITE" id="PS00903">
    <property type="entry name" value="CYT_DCMP_DEAMINASES_1"/>
    <property type="match status" value="1"/>
</dbReference>
<evidence type="ECO:0000256" key="13">
    <source>
        <dbReference type="PIRNR" id="PIRNR006769"/>
    </source>
</evidence>
<dbReference type="InterPro" id="IPR002125">
    <property type="entry name" value="CMP_dCMP_dom"/>
</dbReference>
<evidence type="ECO:0000256" key="7">
    <source>
        <dbReference type="ARBA" id="ARBA00022723"/>
    </source>
</evidence>
<dbReference type="Gene3D" id="3.40.140.10">
    <property type="entry name" value="Cytidine Deaminase, domain 2"/>
    <property type="match status" value="1"/>
</dbReference>
<evidence type="ECO:0000256" key="4">
    <source>
        <dbReference type="ARBA" id="ARBA00005259"/>
    </source>
</evidence>
<feature type="binding site" evidence="15">
    <location>
        <position position="189"/>
    </location>
    <ligand>
        <name>substrate</name>
    </ligand>
</feature>
<dbReference type="InterPro" id="IPR016193">
    <property type="entry name" value="Cytidine_deaminase-like"/>
</dbReference>
<feature type="binding site" evidence="15">
    <location>
        <position position="175"/>
    </location>
    <ligand>
        <name>NADP(+)</name>
        <dbReference type="ChEBI" id="CHEBI:58349"/>
    </ligand>
</feature>
<feature type="binding site" evidence="16">
    <location>
        <position position="89"/>
    </location>
    <ligand>
        <name>Zn(2+)</name>
        <dbReference type="ChEBI" id="CHEBI:29105"/>
        <note>catalytic</note>
    </ligand>
</feature>
<sequence length="381" mass="41324">MSGQFEMDALYMAHALRLAERGRYTTAPNPCVGCVLVRDGQIVGEGWHLWVGENHAEVNALHDAGDQARGATAYVTLEPCSHHGRTPPCSQALVDAGIVRLVVAMQDPNPQVAGRGFRMCEDAGIEIVRGVLEADAMALNRGFVARMTGRRPFTRLKMAMSMDGRTAMASGESQWITGPAARDEVQRLRALSSAVVTGIDSILYDDSRLTVRLPEAGEPAVPVPAGRPYRQPLRVVVDTHLRMPVAARCLSEPGRTLIATISTDETKRQVLERAGASCIVLPATPDGQVDLEALWRYLGQQEACNDILLETGATLAGAALEAGLVDEMHLFMAPTLLGPEARPLFSMAGMTAMAHQRHLHIEDVRAFGDDWRILARPRIQG</sequence>
<reference evidence="18" key="1">
    <citation type="submission" date="2022-11" db="EMBL/GenBank/DDBJ databases">
        <title>Larsenimonas rhizosphaerae sp. nov., isolated from a tidal mudflat.</title>
        <authorList>
            <person name="Lee S.D."/>
            <person name="Kim I.S."/>
        </authorList>
    </citation>
    <scope>NUCLEOTIDE SEQUENCE</scope>
    <source>
        <strain evidence="18">GH2-1</strain>
    </source>
</reference>
<dbReference type="NCBIfam" id="TIGR00227">
    <property type="entry name" value="ribD_Cterm"/>
    <property type="match status" value="1"/>
</dbReference>
<dbReference type="EC" id="1.1.1.193" evidence="13"/>
<keyword evidence="9 13" id="KW-0862">Zinc</keyword>
<dbReference type="InterPro" id="IPR011549">
    <property type="entry name" value="RibD_C"/>
</dbReference>
<comment type="pathway">
    <text evidence="2 13">Cofactor biosynthesis; riboflavin biosynthesis; 5-amino-6-(D-ribitylamino)uracil from GTP: step 2/4.</text>
</comment>
<keyword evidence="19" id="KW-1185">Reference proteome</keyword>
<dbReference type="CDD" id="cd01284">
    <property type="entry name" value="Riboflavin_deaminase-reductase"/>
    <property type="match status" value="1"/>
</dbReference>
<feature type="binding site" evidence="15">
    <location>
        <begin position="312"/>
        <end position="318"/>
    </location>
    <ligand>
        <name>NADP(+)</name>
        <dbReference type="ChEBI" id="CHEBI:58349"/>
    </ligand>
</feature>
<keyword evidence="10 13" id="KW-0521">NADP</keyword>
<keyword evidence="7 13" id="KW-0479">Metal-binding</keyword>
<protein>
    <recommendedName>
        <fullName evidence="13">Riboflavin biosynthesis protein RibD</fullName>
    </recommendedName>
    <domain>
        <recommendedName>
            <fullName evidence="13">Diaminohydroxyphosphoribosylaminopyrimidine deaminase</fullName>
            <shortName evidence="13">DRAP deaminase</shortName>
            <ecNumber evidence="13">3.5.4.26</ecNumber>
        </recommendedName>
        <alternativeName>
            <fullName evidence="13">Riboflavin-specific deaminase</fullName>
        </alternativeName>
    </domain>
    <domain>
        <recommendedName>
            <fullName evidence="13">5-amino-6-(5-phosphoribosylamino)uracil reductase</fullName>
            <ecNumber evidence="13">1.1.1.193</ecNumber>
        </recommendedName>
        <alternativeName>
            <fullName evidence="13">HTP reductase</fullName>
        </alternativeName>
    </domain>
</protein>
<feature type="binding site" evidence="15">
    <location>
        <position position="310"/>
    </location>
    <ligand>
        <name>substrate</name>
    </ligand>
</feature>
<dbReference type="GO" id="GO:0009231">
    <property type="term" value="P:riboflavin biosynthetic process"/>
    <property type="evidence" value="ECO:0007669"/>
    <property type="project" value="UniProtKB-KW"/>
</dbReference>
<evidence type="ECO:0000256" key="6">
    <source>
        <dbReference type="ARBA" id="ARBA00022619"/>
    </source>
</evidence>
<comment type="caution">
    <text evidence="18">The sequence shown here is derived from an EMBL/GenBank/DDBJ whole genome shotgun (WGS) entry which is preliminary data.</text>
</comment>
<evidence type="ECO:0000256" key="9">
    <source>
        <dbReference type="ARBA" id="ARBA00022833"/>
    </source>
</evidence>
<comment type="function">
    <text evidence="1 13">Converts 2,5-diamino-6-(ribosylamino)-4(3h)-pyrimidinone 5'-phosphate into 5-amino-6-(ribosylamino)-2,4(1h,3h)-pyrimidinedione 5'-phosphate.</text>
</comment>
<feature type="binding site" evidence="15">
    <location>
        <position position="239"/>
    </location>
    <ligand>
        <name>NADP(+)</name>
        <dbReference type="ChEBI" id="CHEBI:58349"/>
    </ligand>
</feature>
<dbReference type="NCBIfam" id="TIGR00326">
    <property type="entry name" value="eubact_ribD"/>
    <property type="match status" value="1"/>
</dbReference>
<evidence type="ECO:0000256" key="2">
    <source>
        <dbReference type="ARBA" id="ARBA00004882"/>
    </source>
</evidence>
<feature type="binding site" evidence="15">
    <location>
        <position position="205"/>
    </location>
    <ligand>
        <name>NADP(+)</name>
        <dbReference type="ChEBI" id="CHEBI:58349"/>
    </ligand>
</feature>
<keyword evidence="6 13" id="KW-0686">Riboflavin biosynthesis</keyword>
<gene>
    <name evidence="18" type="primary">ribD</name>
    <name evidence="18" type="ORF">OQ287_11260</name>
</gene>
<feature type="binding site" evidence="15">
    <location>
        <position position="209"/>
    </location>
    <ligand>
        <name>substrate</name>
    </ligand>
</feature>
<dbReference type="InterPro" id="IPR024072">
    <property type="entry name" value="DHFR-like_dom_sf"/>
</dbReference>
<evidence type="ECO:0000256" key="10">
    <source>
        <dbReference type="ARBA" id="ARBA00022857"/>
    </source>
</evidence>
<evidence type="ECO:0000256" key="16">
    <source>
        <dbReference type="PIRSR" id="PIRSR006769-3"/>
    </source>
</evidence>
<dbReference type="GO" id="GO:0008270">
    <property type="term" value="F:zinc ion binding"/>
    <property type="evidence" value="ECO:0007669"/>
    <property type="project" value="InterPro"/>
</dbReference>
<evidence type="ECO:0000256" key="12">
    <source>
        <dbReference type="ARBA" id="ARBA00023268"/>
    </source>
</evidence>
<feature type="binding site" evidence="15">
    <location>
        <position position="212"/>
    </location>
    <ligand>
        <name>substrate</name>
    </ligand>
</feature>
<dbReference type="SUPFAM" id="SSF53927">
    <property type="entry name" value="Cytidine deaminase-like"/>
    <property type="match status" value="1"/>
</dbReference>
<dbReference type="FunFam" id="3.40.140.10:FF:000025">
    <property type="entry name" value="Riboflavin biosynthesis protein RibD"/>
    <property type="match status" value="1"/>
</dbReference>
<comment type="cofactor">
    <cofactor evidence="13 16">
        <name>Zn(2+)</name>
        <dbReference type="ChEBI" id="CHEBI:29105"/>
    </cofactor>
    <text evidence="13 16">Binds 1 zinc ion.</text>
</comment>
<dbReference type="InterPro" id="IPR002734">
    <property type="entry name" value="RibDG_C"/>
</dbReference>
<comment type="similarity">
    <text evidence="5 13">In the C-terminal section; belongs to the HTP reductase family.</text>
</comment>
<comment type="pathway">
    <text evidence="3 13">Cofactor biosynthesis; riboflavin biosynthesis; 5-amino-6-(D-ribitylamino)uracil from GTP: step 3/4.</text>
</comment>
<dbReference type="GO" id="GO:0008703">
    <property type="term" value="F:5-amino-6-(5-phosphoribosylamino)uracil reductase activity"/>
    <property type="evidence" value="ECO:0007669"/>
    <property type="project" value="UniProtKB-EC"/>
</dbReference>
<dbReference type="PIRSF" id="PIRSF006769">
    <property type="entry name" value="RibD"/>
    <property type="match status" value="1"/>
</dbReference>
<dbReference type="GO" id="GO:0008835">
    <property type="term" value="F:diaminohydroxyphosphoribosylaminopyrimidine deaminase activity"/>
    <property type="evidence" value="ECO:0007669"/>
    <property type="project" value="UniProtKB-EC"/>
</dbReference>
<dbReference type="InterPro" id="IPR050765">
    <property type="entry name" value="Riboflavin_Biosynth_HTPR"/>
</dbReference>
<dbReference type="Pfam" id="PF01872">
    <property type="entry name" value="RibD_C"/>
    <property type="match status" value="1"/>
</dbReference>
<dbReference type="Pfam" id="PF00383">
    <property type="entry name" value="dCMP_cyt_deam_1"/>
    <property type="match status" value="1"/>
</dbReference>
<feature type="binding site" evidence="15">
    <location>
        <position position="159"/>
    </location>
    <ligand>
        <name>NADP(+)</name>
        <dbReference type="ChEBI" id="CHEBI:58349"/>
    </ligand>
</feature>
<evidence type="ECO:0000259" key="17">
    <source>
        <dbReference type="PROSITE" id="PS51747"/>
    </source>
</evidence>
<dbReference type="InterPro" id="IPR016192">
    <property type="entry name" value="APOBEC/CMP_deaminase_Zn-bd"/>
</dbReference>
<evidence type="ECO:0000256" key="3">
    <source>
        <dbReference type="ARBA" id="ARBA00004910"/>
    </source>
</evidence>
<evidence type="ECO:0000256" key="1">
    <source>
        <dbReference type="ARBA" id="ARBA00002151"/>
    </source>
</evidence>
<dbReference type="Gene3D" id="3.40.430.10">
    <property type="entry name" value="Dihydrofolate Reductase, subunit A"/>
    <property type="match status" value="1"/>
</dbReference>
<feature type="binding site" evidence="16">
    <location>
        <position position="80"/>
    </location>
    <ligand>
        <name>Zn(2+)</name>
        <dbReference type="ChEBI" id="CHEBI:29105"/>
        <note>catalytic</note>
    </ligand>
</feature>
<feature type="domain" description="CMP/dCMP-type deaminase" evidence="17">
    <location>
        <begin position="6"/>
        <end position="120"/>
    </location>
</feature>
<comment type="catalytic activity">
    <reaction evidence="13">
        <text>5-amino-6-(5-phospho-D-ribitylamino)uracil + NADP(+) = 5-amino-6-(5-phospho-D-ribosylamino)uracil + NADPH + H(+)</text>
        <dbReference type="Rhea" id="RHEA:17845"/>
        <dbReference type="ChEBI" id="CHEBI:15378"/>
        <dbReference type="ChEBI" id="CHEBI:57783"/>
        <dbReference type="ChEBI" id="CHEBI:58349"/>
        <dbReference type="ChEBI" id="CHEBI:58421"/>
        <dbReference type="ChEBI" id="CHEBI:58453"/>
        <dbReference type="EC" id="1.1.1.193"/>
    </reaction>
</comment>
<evidence type="ECO:0000313" key="18">
    <source>
        <dbReference type="EMBL" id="MCX2524818.1"/>
    </source>
</evidence>
<evidence type="ECO:0000256" key="5">
    <source>
        <dbReference type="ARBA" id="ARBA00007417"/>
    </source>
</evidence>
<dbReference type="EC" id="3.5.4.26" evidence="13"/>
<feature type="binding site" evidence="15">
    <location>
        <position position="173"/>
    </location>
    <ligand>
        <name>substrate</name>
    </ligand>
</feature>
<dbReference type="RefSeq" id="WP_265896475.1">
    <property type="nucleotide sequence ID" value="NZ_JAPIVE010000003.1"/>
</dbReference>
<evidence type="ECO:0000256" key="14">
    <source>
        <dbReference type="PIRSR" id="PIRSR006769-1"/>
    </source>
</evidence>
<dbReference type="PROSITE" id="PS51747">
    <property type="entry name" value="CYT_DCMP_DEAMINASES_2"/>
    <property type="match status" value="1"/>
</dbReference>
<evidence type="ECO:0000313" key="19">
    <source>
        <dbReference type="Proteomes" id="UP001165678"/>
    </source>
</evidence>
<dbReference type="InterPro" id="IPR004794">
    <property type="entry name" value="Eubact_RibD"/>
</dbReference>
<dbReference type="SUPFAM" id="SSF53597">
    <property type="entry name" value="Dihydrofolate reductase-like"/>
    <property type="match status" value="1"/>
</dbReference>
<dbReference type="GO" id="GO:0050661">
    <property type="term" value="F:NADP binding"/>
    <property type="evidence" value="ECO:0007669"/>
    <property type="project" value="InterPro"/>
</dbReference>
<name>A0AA41ZMW6_9GAMM</name>
<proteinExistence type="inferred from homology"/>
<dbReference type="PANTHER" id="PTHR38011">
    <property type="entry name" value="DIHYDROFOLATE REDUCTASE FAMILY PROTEIN (AFU_ORTHOLOGUE AFUA_8G06820)"/>
    <property type="match status" value="1"/>
</dbReference>
<accession>A0AA41ZMW6</accession>
<comment type="catalytic activity">
    <reaction evidence="13">
        <text>2,5-diamino-6-hydroxy-4-(5-phosphoribosylamino)-pyrimidine + H2O + H(+) = 5-amino-6-(5-phospho-D-ribosylamino)uracil + NH4(+)</text>
        <dbReference type="Rhea" id="RHEA:21868"/>
        <dbReference type="ChEBI" id="CHEBI:15377"/>
        <dbReference type="ChEBI" id="CHEBI:15378"/>
        <dbReference type="ChEBI" id="CHEBI:28938"/>
        <dbReference type="ChEBI" id="CHEBI:58453"/>
        <dbReference type="ChEBI" id="CHEBI:58614"/>
        <dbReference type="EC" id="3.5.4.26"/>
    </reaction>
</comment>
<keyword evidence="11 13" id="KW-0560">Oxidoreductase</keyword>
<dbReference type="AlphaFoldDB" id="A0AA41ZMW6"/>
<dbReference type="PANTHER" id="PTHR38011:SF7">
    <property type="entry name" value="2,5-DIAMINO-6-RIBOSYLAMINO-4(3H)-PYRIMIDINONE 5'-PHOSPHATE REDUCTASE"/>
    <property type="match status" value="1"/>
</dbReference>
<comment type="similarity">
    <text evidence="4 13">In the N-terminal section; belongs to the cytidine and deoxycytidylate deaminase family.</text>
</comment>
<evidence type="ECO:0000256" key="8">
    <source>
        <dbReference type="ARBA" id="ARBA00022801"/>
    </source>
</evidence>
<dbReference type="Proteomes" id="UP001165678">
    <property type="component" value="Unassembled WGS sequence"/>
</dbReference>
<feature type="active site" description="Proton donor" evidence="14">
    <location>
        <position position="57"/>
    </location>
</feature>
<evidence type="ECO:0000256" key="15">
    <source>
        <dbReference type="PIRSR" id="PIRSR006769-2"/>
    </source>
</evidence>
<organism evidence="18 19">
    <name type="scientific">Larsenimonas rhizosphaerae</name>
    <dbReference type="NCBI Taxonomy" id="2944682"/>
    <lineage>
        <taxon>Bacteria</taxon>
        <taxon>Pseudomonadati</taxon>
        <taxon>Pseudomonadota</taxon>
        <taxon>Gammaproteobacteria</taxon>
        <taxon>Oceanospirillales</taxon>
        <taxon>Halomonadaceae</taxon>
        <taxon>Larsenimonas</taxon>
    </lineage>
</organism>
<dbReference type="EMBL" id="JAPIVE010000003">
    <property type="protein sequence ID" value="MCX2524818.1"/>
    <property type="molecule type" value="Genomic_DNA"/>
</dbReference>
<keyword evidence="8 13" id="KW-0378">Hydrolase</keyword>
<evidence type="ECO:0000256" key="11">
    <source>
        <dbReference type="ARBA" id="ARBA00023002"/>
    </source>
</evidence>
<keyword evidence="12" id="KW-0511">Multifunctional enzyme</keyword>
<feature type="binding site" evidence="16">
    <location>
        <position position="55"/>
    </location>
    <ligand>
        <name>Zn(2+)</name>
        <dbReference type="ChEBI" id="CHEBI:29105"/>
        <note>catalytic</note>
    </ligand>
</feature>